<dbReference type="EMBL" id="JADCNL010000009">
    <property type="protein sequence ID" value="KAG0466391.1"/>
    <property type="molecule type" value="Genomic_DNA"/>
</dbReference>
<feature type="domain" description="KIB1-4 beta-propeller" evidence="1">
    <location>
        <begin position="104"/>
        <end position="445"/>
    </location>
</feature>
<proteinExistence type="predicted"/>
<keyword evidence="4" id="KW-1185">Reference proteome</keyword>
<evidence type="ECO:0000313" key="4">
    <source>
        <dbReference type="Proteomes" id="UP000636800"/>
    </source>
</evidence>
<organism evidence="3 4">
    <name type="scientific">Vanilla planifolia</name>
    <name type="common">Vanilla</name>
    <dbReference type="NCBI Taxonomy" id="51239"/>
    <lineage>
        <taxon>Eukaryota</taxon>
        <taxon>Viridiplantae</taxon>
        <taxon>Streptophyta</taxon>
        <taxon>Embryophyta</taxon>
        <taxon>Tracheophyta</taxon>
        <taxon>Spermatophyta</taxon>
        <taxon>Magnoliopsida</taxon>
        <taxon>Liliopsida</taxon>
        <taxon>Asparagales</taxon>
        <taxon>Orchidaceae</taxon>
        <taxon>Vanilloideae</taxon>
        <taxon>Vanilleae</taxon>
        <taxon>Vanilla</taxon>
    </lineage>
</organism>
<evidence type="ECO:0000259" key="2">
    <source>
        <dbReference type="Pfam" id="PF12937"/>
    </source>
</evidence>
<dbReference type="PANTHER" id="PTHR44259">
    <property type="entry name" value="OS07G0183000 PROTEIN-RELATED"/>
    <property type="match status" value="1"/>
</dbReference>
<accession>A0A835UNZ7</accession>
<feature type="domain" description="F-box" evidence="2">
    <location>
        <begin position="9"/>
        <end position="40"/>
    </location>
</feature>
<dbReference type="SUPFAM" id="SSF81383">
    <property type="entry name" value="F-box domain"/>
    <property type="match status" value="1"/>
</dbReference>
<reference evidence="3 4" key="1">
    <citation type="journal article" date="2020" name="Nat. Food">
        <title>A phased Vanilla planifolia genome enables genetic improvement of flavour and production.</title>
        <authorList>
            <person name="Hasing T."/>
            <person name="Tang H."/>
            <person name="Brym M."/>
            <person name="Khazi F."/>
            <person name="Huang T."/>
            <person name="Chambers A.H."/>
        </authorList>
    </citation>
    <scope>NUCLEOTIDE SEQUENCE [LARGE SCALE GENOMIC DNA]</scope>
    <source>
        <tissue evidence="3">Leaf</tissue>
    </source>
</reference>
<sequence>MDETGERSWSLLPSELLVSIAERLHVHEIARLRAVCTHWACSLGNTLSRLPPPSSPLPLPDSVGLVDTSSPWMIVPNTDEEDADYISFRYLSDSESAPPRRLSRVPEMVGRRFIGGSPDGWLVTLDLQLNPRILNPLTRQEFPLPSLFTLPSILTAVHYDGSISGFWYTKSCKRRNYIALEDLRDSYIKKIVLTSAPPSGVAVVLFGLGGYYHRMSLARPRDAAWTPGPEPPENTPDGHRHNLVRTADVVYDDVGQLLYAACDGNIILAIDIKTQSWKSGHPPPVVSRISYEHFVPYASIHEDNQRSLVFIGGEMLMVWRTLDFVHESRLRSVDGRWEVLGPLEYHVDDHQALVETSDVRVAKYVALDRPCHDPQRPYVTEHGLWVPVDLEDVAIFLGCNHSISLAVADKRGDGMQPNSVYFTEESTRAPARRRKPYMRDAGVYDLKKNTFEKRYFPSNCKVNWPPPIWFMPSDLCKRTPA</sequence>
<dbReference type="OrthoDB" id="419317at2759"/>
<comment type="caution">
    <text evidence="3">The sequence shown here is derived from an EMBL/GenBank/DDBJ whole genome shotgun (WGS) entry which is preliminary data.</text>
</comment>
<dbReference type="Pfam" id="PF12937">
    <property type="entry name" value="F-box-like"/>
    <property type="match status" value="1"/>
</dbReference>
<protein>
    <recommendedName>
        <fullName evidence="5">F-box domain-containing protein</fullName>
    </recommendedName>
</protein>
<dbReference type="Pfam" id="PF03478">
    <property type="entry name" value="Beta-prop_KIB1-4"/>
    <property type="match status" value="1"/>
</dbReference>
<name>A0A835UNZ7_VANPL</name>
<dbReference type="AlphaFoldDB" id="A0A835UNZ7"/>
<dbReference type="InterPro" id="IPR050942">
    <property type="entry name" value="F-box_BR-signaling"/>
</dbReference>
<dbReference type="Gene3D" id="1.20.1280.50">
    <property type="match status" value="1"/>
</dbReference>
<evidence type="ECO:0000259" key="1">
    <source>
        <dbReference type="Pfam" id="PF03478"/>
    </source>
</evidence>
<evidence type="ECO:0000313" key="3">
    <source>
        <dbReference type="EMBL" id="KAG0466391.1"/>
    </source>
</evidence>
<dbReference type="InterPro" id="IPR036047">
    <property type="entry name" value="F-box-like_dom_sf"/>
</dbReference>
<dbReference type="CDD" id="cd09917">
    <property type="entry name" value="F-box_SF"/>
    <property type="match status" value="1"/>
</dbReference>
<evidence type="ECO:0008006" key="5">
    <source>
        <dbReference type="Google" id="ProtNLM"/>
    </source>
</evidence>
<gene>
    <name evidence="3" type="ORF">HPP92_017971</name>
</gene>
<dbReference type="InterPro" id="IPR005174">
    <property type="entry name" value="KIB1-4_b-propeller"/>
</dbReference>
<dbReference type="Proteomes" id="UP000636800">
    <property type="component" value="Unassembled WGS sequence"/>
</dbReference>
<dbReference type="PANTHER" id="PTHR44259:SF113">
    <property type="entry name" value="OS06G0659700 PROTEIN"/>
    <property type="match status" value="1"/>
</dbReference>
<dbReference type="InterPro" id="IPR001810">
    <property type="entry name" value="F-box_dom"/>
</dbReference>